<dbReference type="GO" id="GO:0006094">
    <property type="term" value="P:gluconeogenesis"/>
    <property type="evidence" value="ECO:0007669"/>
    <property type="project" value="UniProtKB-UniPathway"/>
</dbReference>
<evidence type="ECO:0000256" key="16">
    <source>
        <dbReference type="ARBA" id="ARBA00023235"/>
    </source>
</evidence>
<dbReference type="SUPFAM" id="SSF51366">
    <property type="entry name" value="Ribulose-phoshate binding barrel"/>
    <property type="match status" value="1"/>
</dbReference>
<evidence type="ECO:0000256" key="8">
    <source>
        <dbReference type="ARBA" id="ARBA00009541"/>
    </source>
</evidence>
<dbReference type="HAMAP" id="MF_02227">
    <property type="entry name" value="RPE"/>
    <property type="match status" value="1"/>
</dbReference>
<comment type="catalytic activity">
    <reaction evidence="1">
        <text>D-ribulose 5-phosphate = D-xylulose 5-phosphate</text>
        <dbReference type="Rhea" id="RHEA:13677"/>
        <dbReference type="ChEBI" id="CHEBI:57737"/>
        <dbReference type="ChEBI" id="CHEBI:58121"/>
        <dbReference type="EC" id="5.1.3.1"/>
    </reaction>
</comment>
<evidence type="ECO:0000256" key="3">
    <source>
        <dbReference type="ARBA" id="ARBA00001941"/>
    </source>
</evidence>
<dbReference type="Proteomes" id="UP000239649">
    <property type="component" value="Unassembled WGS sequence"/>
</dbReference>
<dbReference type="Pfam" id="PF01293">
    <property type="entry name" value="PEPCK_ATP"/>
    <property type="match status" value="1"/>
</dbReference>
<dbReference type="Gene3D" id="3.90.228.20">
    <property type="match status" value="1"/>
</dbReference>
<keyword evidence="11" id="KW-0312">Gluconeogenesis</keyword>
<dbReference type="Gene3D" id="3.40.449.10">
    <property type="entry name" value="Phosphoenolpyruvate Carboxykinase, domain 1"/>
    <property type="match status" value="1"/>
</dbReference>
<dbReference type="InterPro" id="IPR000056">
    <property type="entry name" value="Ribul_P_3_epim-like"/>
</dbReference>
<evidence type="ECO:0000256" key="19">
    <source>
        <dbReference type="ARBA" id="ARBA00047371"/>
    </source>
</evidence>
<dbReference type="SUPFAM" id="SSF68923">
    <property type="entry name" value="PEP carboxykinase N-terminal domain"/>
    <property type="match status" value="1"/>
</dbReference>
<proteinExistence type="inferred from homology"/>
<evidence type="ECO:0000256" key="17">
    <source>
        <dbReference type="ARBA" id="ARBA00023239"/>
    </source>
</evidence>
<dbReference type="FunFam" id="3.20.20.70:FF:000171">
    <property type="entry name" value="Ribulose-phosphate 3-epimerase"/>
    <property type="match status" value="1"/>
</dbReference>
<dbReference type="InterPro" id="IPR013785">
    <property type="entry name" value="Aldolase_TIM"/>
</dbReference>
<dbReference type="SUPFAM" id="SSF53795">
    <property type="entry name" value="PEP carboxykinase-like"/>
    <property type="match status" value="1"/>
</dbReference>
<gene>
    <name evidence="21" type="ORF">C2E20_8764</name>
</gene>
<dbReference type="CDD" id="cd00429">
    <property type="entry name" value="RPE"/>
    <property type="match status" value="1"/>
</dbReference>
<comment type="catalytic activity">
    <reaction evidence="19">
        <text>oxaloacetate + ATP = phosphoenolpyruvate + ADP + CO2</text>
        <dbReference type="Rhea" id="RHEA:18617"/>
        <dbReference type="ChEBI" id="CHEBI:16452"/>
        <dbReference type="ChEBI" id="CHEBI:16526"/>
        <dbReference type="ChEBI" id="CHEBI:30616"/>
        <dbReference type="ChEBI" id="CHEBI:58702"/>
        <dbReference type="ChEBI" id="CHEBI:456216"/>
        <dbReference type="EC" id="4.1.1.49"/>
    </reaction>
</comment>
<sequence length="853" mass="92971">MAEQQTGGDLRRLVNEAHPPRAADLAELHSLQKTRKERDTTDKAASLSATLKSASREAGPRVEIREPKHLYLPQSPRSRAVAEEQQTELIKEMFHEMGDIGLKPVVVYHNLSVPELYEHALKYEPSTHIVASGALATLSGAKTGRSPKDKRVVREPDSEADIWWGAGSPNYEMDERTFILNRERAVDYLNTLDRLYVFDGYAGWETGARFKIRVVCARPYHALFMHNMLIRPTEDELHSFGLPDFTIYNGGAFPANRYTSYMTSSTSIDVSLKHKEMVILGTQYAGEMKKGVFSLMNYVLPKMGILSLHSGCNEGKGGDVTLFFGLSGTGKTTLSADPNRPLIGDDEHGWSDNGVFNIEGGCYAKAIGLKEENEPDIYHAIKFGCILENVVFDEETRGVDYEANTITENTRASYPIEHIENAKIPCVGGHPKNIIMLCCDAFGVLPPVAKLTPEQAMYYFISGYTAKVAGTEQGVTEPEATFSACFGSAFLMWHPTKYASMLAQKVKKHGTHVWLINTGWTGGPYGVGYRFKLRHTRAIVDAIHSGELEKAGYDNMPIFNLQVPQSVSNVPSEVLMPQNCWADRENYTKTLTHLAELFNKNFKKFEDGGGHVTPEEAHKILDSDFARLAEECERMVHLGADWLHVDVMDGHFVPNLTLGAPIVRSLRKHTAAFLDVHLMVSNPAQWVSDFAAAGADMYTFHLEAVAGGDLEALQAAGSAGLPAVHDLVAAVKAAGMLAGLTVKPGTPVELLLPYVPQLDMVLIMSVEPGFGGQSFMPDQMNKVRFLRAKFPDLYIEVDGGLAPDTIGAAAAAGANAIVAGSAIFGAADPGAVMHTLRAAVDEAATGGAAAAAQ</sequence>
<dbReference type="GO" id="GO:0005829">
    <property type="term" value="C:cytosol"/>
    <property type="evidence" value="ECO:0007669"/>
    <property type="project" value="TreeGrafter"/>
</dbReference>
<comment type="caution">
    <text evidence="21">The sequence shown here is derived from an EMBL/GenBank/DDBJ whole genome shotgun (WGS) entry which is preliminary data.</text>
</comment>
<evidence type="ECO:0000256" key="4">
    <source>
        <dbReference type="ARBA" id="ARBA00001947"/>
    </source>
</evidence>
<evidence type="ECO:0000313" key="22">
    <source>
        <dbReference type="Proteomes" id="UP000239649"/>
    </source>
</evidence>
<dbReference type="GO" id="GO:0005524">
    <property type="term" value="F:ATP binding"/>
    <property type="evidence" value="ECO:0007669"/>
    <property type="project" value="UniProtKB-KW"/>
</dbReference>
<dbReference type="NCBIfam" id="NF006821">
    <property type="entry name" value="PRK09344.1-3"/>
    <property type="match status" value="1"/>
</dbReference>
<keyword evidence="22" id="KW-1185">Reference proteome</keyword>
<dbReference type="UniPathway" id="UPA00138"/>
<dbReference type="OrthoDB" id="184182at2759"/>
<keyword evidence="12" id="KW-0479">Metal-binding</keyword>
<dbReference type="InterPro" id="IPR008210">
    <property type="entry name" value="PEP_carboxykinase_N"/>
</dbReference>
<comment type="cofactor">
    <cofactor evidence="2">
        <name>Mn(2+)</name>
        <dbReference type="ChEBI" id="CHEBI:29035"/>
    </cofactor>
</comment>
<evidence type="ECO:0000256" key="5">
    <source>
        <dbReference type="ARBA" id="ARBA00001954"/>
    </source>
</evidence>
<comment type="pathway">
    <text evidence="6">Carbohydrate biosynthesis; gluconeogenesis.</text>
</comment>
<comment type="similarity">
    <text evidence="8">Belongs to the ribulose-phosphate 3-epimerase family.</text>
</comment>
<dbReference type="AlphaFoldDB" id="A0A2P6V0F4"/>
<feature type="region of interest" description="Disordered" evidence="20">
    <location>
        <begin position="1"/>
        <end position="61"/>
    </location>
</feature>
<dbReference type="GO" id="GO:0046872">
    <property type="term" value="F:metal ion binding"/>
    <property type="evidence" value="ECO:0007669"/>
    <property type="project" value="UniProtKB-KW"/>
</dbReference>
<feature type="compositionally biased region" description="Basic and acidic residues" evidence="20">
    <location>
        <begin position="9"/>
        <end position="27"/>
    </location>
</feature>
<dbReference type="NCBIfam" id="TIGR00224">
    <property type="entry name" value="pckA"/>
    <property type="match status" value="1"/>
</dbReference>
<dbReference type="HAMAP" id="MF_00453">
    <property type="entry name" value="PEPCK_ATP"/>
    <property type="match status" value="1"/>
</dbReference>
<comment type="cofactor">
    <cofactor evidence="4">
        <name>Zn(2+)</name>
        <dbReference type="ChEBI" id="CHEBI:29105"/>
    </cofactor>
</comment>
<keyword evidence="17" id="KW-0456">Lyase</keyword>
<evidence type="ECO:0000256" key="18">
    <source>
        <dbReference type="ARBA" id="ARBA00030599"/>
    </source>
</evidence>
<evidence type="ECO:0000256" key="1">
    <source>
        <dbReference type="ARBA" id="ARBA00001782"/>
    </source>
</evidence>
<dbReference type="InterPro" id="IPR013035">
    <property type="entry name" value="PEP_carboxykinase_C"/>
</dbReference>
<evidence type="ECO:0000256" key="9">
    <source>
        <dbReference type="ARBA" id="ARBA00012363"/>
    </source>
</evidence>
<name>A0A2P6V0F4_9CHLO</name>
<evidence type="ECO:0000313" key="21">
    <source>
        <dbReference type="EMBL" id="PSC67553.1"/>
    </source>
</evidence>
<evidence type="ECO:0000256" key="2">
    <source>
        <dbReference type="ARBA" id="ARBA00001936"/>
    </source>
</evidence>
<dbReference type="Gene3D" id="3.20.20.70">
    <property type="entry name" value="Aldolase class I"/>
    <property type="match status" value="1"/>
</dbReference>
<dbReference type="PANTHER" id="PTHR30031">
    <property type="entry name" value="PHOSPHOENOLPYRUVATE CARBOXYKINASE ATP"/>
    <property type="match status" value="1"/>
</dbReference>
<dbReference type="InterPro" id="IPR026019">
    <property type="entry name" value="Ribul_P_3_epim"/>
</dbReference>
<dbReference type="Pfam" id="PF00834">
    <property type="entry name" value="Ribul_P_3_epim"/>
    <property type="match status" value="1"/>
</dbReference>
<dbReference type="NCBIfam" id="NF006820">
    <property type="entry name" value="PRK09344.1-2"/>
    <property type="match status" value="1"/>
</dbReference>
<dbReference type="EC" id="5.1.3.1" evidence="10"/>
<evidence type="ECO:0000256" key="7">
    <source>
        <dbReference type="ARBA" id="ARBA00006052"/>
    </source>
</evidence>
<dbReference type="Gene3D" id="2.170.8.10">
    <property type="entry name" value="Phosphoenolpyruvate Carboxykinase, domain 2"/>
    <property type="match status" value="1"/>
</dbReference>
<comment type="cofactor">
    <cofactor evidence="3">
        <name>Co(2+)</name>
        <dbReference type="ChEBI" id="CHEBI:48828"/>
    </cofactor>
</comment>
<dbReference type="InterPro" id="IPR015994">
    <property type="entry name" value="PEPCK_ATP_CS"/>
</dbReference>
<reference evidence="21 22" key="1">
    <citation type="journal article" date="2018" name="Plant J.">
        <title>Genome sequences of Chlorella sorokiniana UTEX 1602 and Micractinium conductrix SAG 241.80: implications to maltose excretion by a green alga.</title>
        <authorList>
            <person name="Arriola M.B."/>
            <person name="Velmurugan N."/>
            <person name="Zhang Y."/>
            <person name="Plunkett M.H."/>
            <person name="Hondzo H."/>
            <person name="Barney B.M."/>
        </authorList>
    </citation>
    <scope>NUCLEOTIDE SEQUENCE [LARGE SCALE GENOMIC DNA]</scope>
    <source>
        <strain evidence="21 22">SAG 241.80</strain>
    </source>
</reference>
<evidence type="ECO:0000256" key="14">
    <source>
        <dbReference type="ARBA" id="ARBA00022793"/>
    </source>
</evidence>
<feature type="compositionally biased region" description="Low complexity" evidence="20">
    <location>
        <begin position="43"/>
        <end position="53"/>
    </location>
</feature>
<dbReference type="CDD" id="cd00484">
    <property type="entry name" value="PEPCK_ATP"/>
    <property type="match status" value="1"/>
</dbReference>
<keyword evidence="14" id="KW-0210">Decarboxylase</keyword>
<keyword evidence="13" id="KW-0547">Nucleotide-binding</keyword>
<dbReference type="InterPro" id="IPR001272">
    <property type="entry name" value="PEP_carboxykinase_ATP"/>
</dbReference>
<dbReference type="STRING" id="554055.A0A2P6V0F4"/>
<dbReference type="PANTHER" id="PTHR30031:SF0">
    <property type="entry name" value="PHOSPHOENOLPYRUVATE CARBOXYKINASE (ATP)"/>
    <property type="match status" value="1"/>
</dbReference>
<keyword evidence="15" id="KW-0067">ATP-binding</keyword>
<evidence type="ECO:0000256" key="12">
    <source>
        <dbReference type="ARBA" id="ARBA00022723"/>
    </source>
</evidence>
<keyword evidence="16" id="KW-0413">Isomerase</keyword>
<comment type="cofactor">
    <cofactor evidence="5">
        <name>Fe(2+)</name>
        <dbReference type="ChEBI" id="CHEBI:29033"/>
    </cofactor>
</comment>
<dbReference type="InterPro" id="IPR011060">
    <property type="entry name" value="RibuloseP-bd_barrel"/>
</dbReference>
<dbReference type="NCBIfam" id="TIGR01163">
    <property type="entry name" value="rpe"/>
    <property type="match status" value="1"/>
</dbReference>
<accession>A0A2P6V0F4</accession>
<dbReference type="EMBL" id="LHPF02000054">
    <property type="protein sequence ID" value="PSC67553.1"/>
    <property type="molecule type" value="Genomic_DNA"/>
</dbReference>
<comment type="similarity">
    <text evidence="7">Belongs to the phosphoenolpyruvate carboxykinase (ATP) family.</text>
</comment>
<dbReference type="FunFam" id="2.170.8.10:FF:000001">
    <property type="entry name" value="Phosphoenolpyruvate carboxykinase (ATP)"/>
    <property type="match status" value="1"/>
</dbReference>
<dbReference type="GO" id="GO:0004612">
    <property type="term" value="F:phosphoenolpyruvate carboxykinase (ATP) activity"/>
    <property type="evidence" value="ECO:0007669"/>
    <property type="project" value="UniProtKB-EC"/>
</dbReference>
<dbReference type="PROSITE" id="PS01085">
    <property type="entry name" value="RIBUL_P_3_EPIMER_1"/>
    <property type="match status" value="1"/>
</dbReference>
<organism evidence="21 22">
    <name type="scientific">Micractinium conductrix</name>
    <dbReference type="NCBI Taxonomy" id="554055"/>
    <lineage>
        <taxon>Eukaryota</taxon>
        <taxon>Viridiplantae</taxon>
        <taxon>Chlorophyta</taxon>
        <taxon>core chlorophytes</taxon>
        <taxon>Trebouxiophyceae</taxon>
        <taxon>Chlorellales</taxon>
        <taxon>Chlorellaceae</taxon>
        <taxon>Chlorella clade</taxon>
        <taxon>Micractinium</taxon>
    </lineage>
</organism>
<dbReference type="GO" id="GO:0006098">
    <property type="term" value="P:pentose-phosphate shunt"/>
    <property type="evidence" value="ECO:0007669"/>
    <property type="project" value="InterPro"/>
</dbReference>
<evidence type="ECO:0000256" key="11">
    <source>
        <dbReference type="ARBA" id="ARBA00022432"/>
    </source>
</evidence>
<evidence type="ECO:0000256" key="13">
    <source>
        <dbReference type="ARBA" id="ARBA00022741"/>
    </source>
</evidence>
<evidence type="ECO:0000256" key="10">
    <source>
        <dbReference type="ARBA" id="ARBA00013188"/>
    </source>
</evidence>
<evidence type="ECO:0000256" key="15">
    <source>
        <dbReference type="ARBA" id="ARBA00022840"/>
    </source>
</evidence>
<dbReference type="PROSITE" id="PS01086">
    <property type="entry name" value="RIBUL_P_3_EPIMER_2"/>
    <property type="match status" value="1"/>
</dbReference>
<dbReference type="PROSITE" id="PS00532">
    <property type="entry name" value="PEPCK_ATP"/>
    <property type="match status" value="1"/>
</dbReference>
<dbReference type="GO" id="GO:0004750">
    <property type="term" value="F:D-ribulose-phosphate 3-epimerase activity"/>
    <property type="evidence" value="ECO:0007669"/>
    <property type="project" value="UniProtKB-EC"/>
</dbReference>
<evidence type="ECO:0000256" key="20">
    <source>
        <dbReference type="SAM" id="MobiDB-lite"/>
    </source>
</evidence>
<dbReference type="NCBIfam" id="NF004076">
    <property type="entry name" value="PRK05581.1-4"/>
    <property type="match status" value="1"/>
</dbReference>
<evidence type="ECO:0000256" key="6">
    <source>
        <dbReference type="ARBA" id="ARBA00004742"/>
    </source>
</evidence>
<protein>
    <recommendedName>
        <fullName evidence="18">Pentose-5-phosphate 3-epimerase</fullName>
        <ecNumber evidence="9">4.1.1.49</ecNumber>
        <ecNumber evidence="10">5.1.3.1</ecNumber>
    </recommendedName>
</protein>
<dbReference type="EC" id="4.1.1.49" evidence="9"/>